<keyword evidence="24" id="KW-1185">Reference proteome</keyword>
<evidence type="ECO:0000256" key="19">
    <source>
        <dbReference type="ARBA" id="ARBA00047899"/>
    </source>
</evidence>
<dbReference type="InterPro" id="IPR013210">
    <property type="entry name" value="LRR_N_plant-typ"/>
</dbReference>
<evidence type="ECO:0000256" key="17">
    <source>
        <dbReference type="ARBA" id="ARBA00023170"/>
    </source>
</evidence>
<dbReference type="InterPro" id="IPR011009">
    <property type="entry name" value="Kinase-like_dom_sf"/>
</dbReference>
<evidence type="ECO:0000313" key="24">
    <source>
        <dbReference type="Proteomes" id="UP000504607"/>
    </source>
</evidence>
<dbReference type="FunFam" id="3.80.10.10:FF:000095">
    <property type="entry name" value="LRR receptor-like serine/threonine-protein kinase GSO1"/>
    <property type="match status" value="1"/>
</dbReference>
<feature type="transmembrane region" description="Helical" evidence="21">
    <location>
        <begin position="648"/>
        <end position="671"/>
    </location>
</feature>
<dbReference type="InParanoid" id="A0A6J0PEX9"/>
<keyword evidence="13" id="KW-0418">Kinase</keyword>
<keyword evidence="6" id="KW-0597">Phosphoprotein</keyword>
<dbReference type="InterPro" id="IPR000719">
    <property type="entry name" value="Prot_kinase_dom"/>
</dbReference>
<evidence type="ECO:0000256" key="2">
    <source>
        <dbReference type="ARBA" id="ARBA00008684"/>
    </source>
</evidence>
<evidence type="ECO:0000256" key="12">
    <source>
        <dbReference type="ARBA" id="ARBA00022741"/>
    </source>
</evidence>
<comment type="catalytic activity">
    <reaction evidence="20">
        <text>L-seryl-[protein] + ATP = O-phospho-L-seryl-[protein] + ADP + H(+)</text>
        <dbReference type="Rhea" id="RHEA:17989"/>
        <dbReference type="Rhea" id="RHEA-COMP:9863"/>
        <dbReference type="Rhea" id="RHEA-COMP:11604"/>
        <dbReference type="ChEBI" id="CHEBI:15378"/>
        <dbReference type="ChEBI" id="CHEBI:29999"/>
        <dbReference type="ChEBI" id="CHEBI:30616"/>
        <dbReference type="ChEBI" id="CHEBI:83421"/>
        <dbReference type="ChEBI" id="CHEBI:456216"/>
        <dbReference type="EC" id="2.7.11.1"/>
    </reaction>
</comment>
<comment type="subcellular location">
    <subcellularLocation>
        <location evidence="1">Cell membrane</location>
        <topology evidence="1">Single-pass membrane protein</topology>
    </subcellularLocation>
</comment>
<sequence length="993" mass="108094">MEFPGFLLLIGTLFFTLLYPQPSLLMPQNNSTDLSALLAFKAAIDDPTGILATSWAPNISFCAWTGISCSHRSQRVTSLILSNMSLQGTISPHLGNLSFLSILCLNNNSLFGPIPDALGRLPHLRWLSLDQNQLSGPIPLTIFNMSLLHSLVLSYNHLLGSLPTNHSFFLPRLQYFSVKSNQLNGTIPSSLARCRDLQILSLSTNYFTGTIPVELTNLQKLTILYLDHNNLSGSIPDSLDNLTNLNNLNLGVNFLSGKIPSGLGSLQSLRWLSLSYNDLIGPIPASLSNASMIEIIKLVGSSLTGPVPIELGRNMPFLTSLFLGGNYLSGGLDFITSLTNCRALENLHIEQNELDGVLPTSVANLSSNLLKFSAYNNHIRGQIPAGLGNLSSVLSINWMFNELTGTIPTTLTRLERLQMLNLHANTIHGSIPSELGQLRSLNKLYLGGNLLSGSIPVSLGNISGLQHLGLAANSLSSAIPHGLWSLSSLLELNLSGNSFEGSLPPDVGNLKNIDTMDLSANQLSGIIPSAIGQLQMLEYLDMSHNSFQGPIPQTFGGLVNINNLNLSSNVLTGAIPESLANLRYLTGLNLSFNQLEGQIPSGGIFSNLTIQSLKGNAALCGASKLGFPHCAANATVSNPRRGQHVLKVALSATASVLVLVACFGVLLVLLARRRRKIITASTDPSHLNDRRQISYHELIRATDNFSEANLLGRGSLGSVFRGRLDDGLHVAVKILNLEMEVASRSFDAVCKALRMVRHRNLIKIISTCSNLDFKALVLQYMPNGSLEKWLHSHNYCLSLLQRINIMLDVASALEYLHHHHPQVVLHCDLKPSNVLLDEDMNAHLGDFGIAKLLLGDSKSMVSASTPGTIGYIAPEYGSTGRVSRSVDVYSYGILLLEIITRKKPTDAKFQGESSLRRWVFEAQYPAAVLDIVDNNLLKDEHADPITRHQCFSASLELGLLCSKDSPKDRILMKDVVPRLQKIKKNYLSKQPRA</sequence>
<dbReference type="SUPFAM" id="SSF52058">
    <property type="entry name" value="L domain-like"/>
    <property type="match status" value="2"/>
</dbReference>
<keyword evidence="12" id="KW-0547">Nucleotide-binding</keyword>
<dbReference type="FunCoup" id="A0A6J0PEX9">
    <property type="interactions" value="1"/>
</dbReference>
<keyword evidence="17" id="KW-0675">Receptor</keyword>
<dbReference type="PANTHER" id="PTHR27008">
    <property type="entry name" value="OS04G0122200 PROTEIN"/>
    <property type="match status" value="1"/>
</dbReference>
<dbReference type="GO" id="GO:0005524">
    <property type="term" value="F:ATP binding"/>
    <property type="evidence" value="ECO:0007669"/>
    <property type="project" value="UniProtKB-KW"/>
</dbReference>
<dbReference type="InterPro" id="IPR003591">
    <property type="entry name" value="Leu-rich_rpt_typical-subtyp"/>
</dbReference>
<keyword evidence="9 21" id="KW-0812">Transmembrane</keyword>
<dbReference type="AlphaFoldDB" id="A0A6J0PEX9"/>
<dbReference type="PROSITE" id="PS50011">
    <property type="entry name" value="PROTEIN_KINASE_DOM"/>
    <property type="match status" value="1"/>
</dbReference>
<keyword evidence="4" id="KW-1003">Cell membrane</keyword>
<dbReference type="RefSeq" id="XP_019703071.1">
    <property type="nucleotide sequence ID" value="XM_019847512.1"/>
</dbReference>
<keyword evidence="8" id="KW-0808">Transferase</keyword>
<evidence type="ECO:0000256" key="6">
    <source>
        <dbReference type="ARBA" id="ARBA00022553"/>
    </source>
</evidence>
<evidence type="ECO:0000256" key="16">
    <source>
        <dbReference type="ARBA" id="ARBA00023136"/>
    </source>
</evidence>
<name>A0A6J0PEX9_ELAGV</name>
<dbReference type="Pfam" id="PF00069">
    <property type="entry name" value="Pkinase"/>
    <property type="match status" value="1"/>
</dbReference>
<dbReference type="Gene3D" id="3.30.200.20">
    <property type="entry name" value="Phosphorylase Kinase, domain 1"/>
    <property type="match status" value="1"/>
</dbReference>
<feature type="domain" description="Protein kinase" evidence="23">
    <location>
        <begin position="705"/>
        <end position="993"/>
    </location>
</feature>
<dbReference type="PROSITE" id="PS51450">
    <property type="entry name" value="LRR"/>
    <property type="match status" value="1"/>
</dbReference>
<dbReference type="PANTHER" id="PTHR27008:SF497">
    <property type="entry name" value="OS11G0695000 PROTEIN"/>
    <property type="match status" value="1"/>
</dbReference>
<feature type="signal peptide" evidence="22">
    <location>
        <begin position="1"/>
        <end position="25"/>
    </location>
</feature>
<dbReference type="FunFam" id="3.30.200.20:FF:000661">
    <property type="entry name" value="Serine-threonine protein kinase plant-type"/>
    <property type="match status" value="1"/>
</dbReference>
<comment type="catalytic activity">
    <reaction evidence="19">
        <text>L-threonyl-[protein] + ATP = O-phospho-L-threonyl-[protein] + ADP + H(+)</text>
        <dbReference type="Rhea" id="RHEA:46608"/>
        <dbReference type="Rhea" id="RHEA-COMP:11060"/>
        <dbReference type="Rhea" id="RHEA-COMP:11605"/>
        <dbReference type="ChEBI" id="CHEBI:15378"/>
        <dbReference type="ChEBI" id="CHEBI:30013"/>
        <dbReference type="ChEBI" id="CHEBI:30616"/>
        <dbReference type="ChEBI" id="CHEBI:61977"/>
        <dbReference type="ChEBI" id="CHEBI:456216"/>
        <dbReference type="EC" id="2.7.11.1"/>
    </reaction>
</comment>
<evidence type="ECO:0000259" key="23">
    <source>
        <dbReference type="PROSITE" id="PS50011"/>
    </source>
</evidence>
<comment type="similarity">
    <text evidence="2">Belongs to the protein kinase superfamily. Ser/Thr protein kinase family.</text>
</comment>
<evidence type="ECO:0000256" key="22">
    <source>
        <dbReference type="SAM" id="SignalP"/>
    </source>
</evidence>
<keyword evidence="11" id="KW-0677">Repeat</keyword>
<evidence type="ECO:0000256" key="14">
    <source>
        <dbReference type="ARBA" id="ARBA00022840"/>
    </source>
</evidence>
<keyword evidence="16 21" id="KW-0472">Membrane</keyword>
<dbReference type="Proteomes" id="UP000504607">
    <property type="component" value="Unplaced"/>
</dbReference>
<keyword evidence="18" id="KW-0325">Glycoprotein</keyword>
<evidence type="ECO:0000256" key="4">
    <source>
        <dbReference type="ARBA" id="ARBA00022475"/>
    </source>
</evidence>
<evidence type="ECO:0000256" key="15">
    <source>
        <dbReference type="ARBA" id="ARBA00022989"/>
    </source>
</evidence>
<evidence type="ECO:0000256" key="5">
    <source>
        <dbReference type="ARBA" id="ARBA00022527"/>
    </source>
</evidence>
<dbReference type="InterPro" id="IPR032675">
    <property type="entry name" value="LRR_dom_sf"/>
</dbReference>
<evidence type="ECO:0000256" key="13">
    <source>
        <dbReference type="ARBA" id="ARBA00022777"/>
    </source>
</evidence>
<evidence type="ECO:0000256" key="10">
    <source>
        <dbReference type="ARBA" id="ARBA00022729"/>
    </source>
</evidence>
<dbReference type="Gene3D" id="3.80.10.10">
    <property type="entry name" value="Ribonuclease Inhibitor"/>
    <property type="match status" value="3"/>
</dbReference>
<keyword evidence="5" id="KW-0723">Serine/threonine-protein kinase</keyword>
<dbReference type="InterPro" id="IPR001611">
    <property type="entry name" value="Leu-rich_rpt"/>
</dbReference>
<evidence type="ECO:0000256" key="9">
    <source>
        <dbReference type="ARBA" id="ARBA00022692"/>
    </source>
</evidence>
<evidence type="ECO:0000256" key="20">
    <source>
        <dbReference type="ARBA" id="ARBA00048679"/>
    </source>
</evidence>
<evidence type="ECO:0000256" key="3">
    <source>
        <dbReference type="ARBA" id="ARBA00012513"/>
    </source>
</evidence>
<dbReference type="OrthoDB" id="676979at2759"/>
<dbReference type="SMART" id="SM00220">
    <property type="entry name" value="S_TKc"/>
    <property type="match status" value="1"/>
</dbReference>
<evidence type="ECO:0000256" key="21">
    <source>
        <dbReference type="SAM" id="Phobius"/>
    </source>
</evidence>
<evidence type="ECO:0000256" key="8">
    <source>
        <dbReference type="ARBA" id="ARBA00022679"/>
    </source>
</evidence>
<protein>
    <recommendedName>
        <fullName evidence="3">non-specific serine/threonine protein kinase</fullName>
        <ecNumber evidence="3">2.7.11.1</ecNumber>
    </recommendedName>
</protein>
<gene>
    <name evidence="25" type="primary">LOC105035993</name>
</gene>
<dbReference type="Pfam" id="PF13855">
    <property type="entry name" value="LRR_8"/>
    <property type="match status" value="1"/>
</dbReference>
<organism evidence="24 25">
    <name type="scientific">Elaeis guineensis var. tenera</name>
    <name type="common">Oil palm</name>
    <dbReference type="NCBI Taxonomy" id="51953"/>
    <lineage>
        <taxon>Eukaryota</taxon>
        <taxon>Viridiplantae</taxon>
        <taxon>Streptophyta</taxon>
        <taxon>Embryophyta</taxon>
        <taxon>Tracheophyta</taxon>
        <taxon>Spermatophyta</taxon>
        <taxon>Magnoliopsida</taxon>
        <taxon>Liliopsida</taxon>
        <taxon>Arecaceae</taxon>
        <taxon>Arecoideae</taxon>
        <taxon>Cocoseae</taxon>
        <taxon>Elaeidinae</taxon>
        <taxon>Elaeis</taxon>
    </lineage>
</organism>
<evidence type="ECO:0000256" key="1">
    <source>
        <dbReference type="ARBA" id="ARBA00004162"/>
    </source>
</evidence>
<feature type="chain" id="PRO_5027075058" description="non-specific serine/threonine protein kinase" evidence="22">
    <location>
        <begin position="26"/>
        <end position="993"/>
    </location>
</feature>
<dbReference type="PROSITE" id="PS00108">
    <property type="entry name" value="PROTEIN_KINASE_ST"/>
    <property type="match status" value="1"/>
</dbReference>
<reference evidence="25" key="1">
    <citation type="submission" date="2025-08" db="UniProtKB">
        <authorList>
            <consortium name="RefSeq"/>
        </authorList>
    </citation>
    <scope>IDENTIFICATION</scope>
</reference>
<evidence type="ECO:0000256" key="11">
    <source>
        <dbReference type="ARBA" id="ARBA00022737"/>
    </source>
</evidence>
<evidence type="ECO:0000313" key="25">
    <source>
        <dbReference type="RefSeq" id="XP_019703071.1"/>
    </source>
</evidence>
<dbReference type="InterPro" id="IPR051809">
    <property type="entry name" value="Plant_receptor-like_S/T_kinase"/>
</dbReference>
<evidence type="ECO:0000256" key="7">
    <source>
        <dbReference type="ARBA" id="ARBA00022614"/>
    </source>
</evidence>
<dbReference type="FunFam" id="3.80.10.10:FF:000288">
    <property type="entry name" value="LRR receptor-like serine/threonine-protein kinase EFR"/>
    <property type="match status" value="1"/>
</dbReference>
<dbReference type="GO" id="GO:0005886">
    <property type="term" value="C:plasma membrane"/>
    <property type="evidence" value="ECO:0007669"/>
    <property type="project" value="UniProtKB-SubCell"/>
</dbReference>
<dbReference type="GO" id="GO:0004674">
    <property type="term" value="F:protein serine/threonine kinase activity"/>
    <property type="evidence" value="ECO:0007669"/>
    <property type="project" value="UniProtKB-KW"/>
</dbReference>
<evidence type="ECO:0000256" key="18">
    <source>
        <dbReference type="ARBA" id="ARBA00023180"/>
    </source>
</evidence>
<proteinExistence type="inferred from homology"/>
<dbReference type="Pfam" id="PF00560">
    <property type="entry name" value="LRR_1"/>
    <property type="match status" value="7"/>
</dbReference>
<dbReference type="EC" id="2.7.11.1" evidence="3"/>
<keyword evidence="14" id="KW-0067">ATP-binding</keyword>
<dbReference type="Pfam" id="PF08263">
    <property type="entry name" value="LRRNT_2"/>
    <property type="match status" value="1"/>
</dbReference>
<keyword evidence="7" id="KW-0433">Leucine-rich repeat</keyword>
<dbReference type="Gene3D" id="1.10.510.10">
    <property type="entry name" value="Transferase(Phosphotransferase) domain 1"/>
    <property type="match status" value="1"/>
</dbReference>
<accession>A0A6J0PEX9</accession>
<dbReference type="InterPro" id="IPR008271">
    <property type="entry name" value="Ser/Thr_kinase_AS"/>
</dbReference>
<dbReference type="SMART" id="SM00369">
    <property type="entry name" value="LRR_TYP"/>
    <property type="match status" value="8"/>
</dbReference>
<dbReference type="FunFam" id="1.10.510.10:FF:000358">
    <property type="entry name" value="Putative leucine-rich repeat receptor-like serine/threonine-protein kinase"/>
    <property type="match status" value="1"/>
</dbReference>
<keyword evidence="10 22" id="KW-0732">Signal</keyword>
<keyword evidence="15 21" id="KW-1133">Transmembrane helix</keyword>
<dbReference type="SUPFAM" id="SSF56112">
    <property type="entry name" value="Protein kinase-like (PK-like)"/>
    <property type="match status" value="1"/>
</dbReference>